<proteinExistence type="predicted"/>
<dbReference type="InterPro" id="IPR003591">
    <property type="entry name" value="Leu-rich_rpt_typical-subtyp"/>
</dbReference>
<dbReference type="SMART" id="SM00364">
    <property type="entry name" value="LRR_BAC"/>
    <property type="match status" value="6"/>
</dbReference>
<protein>
    <submittedName>
        <fullName evidence="3">Uncharacterized protein</fullName>
    </submittedName>
</protein>
<dbReference type="SUPFAM" id="SSF52058">
    <property type="entry name" value="L domain-like"/>
    <property type="match status" value="1"/>
</dbReference>
<evidence type="ECO:0000256" key="2">
    <source>
        <dbReference type="ARBA" id="ARBA00022737"/>
    </source>
</evidence>
<dbReference type="InterPro" id="IPR032675">
    <property type="entry name" value="LRR_dom_sf"/>
</dbReference>
<dbReference type="PANTHER" id="PTHR45752:SF187">
    <property type="entry name" value="LEUCINE-RICH REPEAT AND IQ DOMAIN-CONTAINING PROTEIN 4"/>
    <property type="match status" value="1"/>
</dbReference>
<reference evidence="3 4" key="1">
    <citation type="submission" date="2019-09" db="EMBL/GenBank/DDBJ databases">
        <authorList>
            <consortium name="DOE Joint Genome Institute"/>
            <person name="Mondo S.J."/>
            <person name="Navarro-Mendoza M.I."/>
            <person name="Perez-Arques C."/>
            <person name="Panchal S."/>
            <person name="Nicolas F.E."/>
            <person name="Ganguly P."/>
            <person name="Pangilinan J."/>
            <person name="Grigoriev I."/>
            <person name="Heitman J."/>
            <person name="Sanya K."/>
            <person name="Garre V."/>
        </authorList>
    </citation>
    <scope>NUCLEOTIDE SEQUENCE [LARGE SCALE GENOMIC DNA]</scope>
    <source>
        <strain evidence="3 4">MU402</strain>
    </source>
</reference>
<dbReference type="Pfam" id="PF13855">
    <property type="entry name" value="LRR_8"/>
    <property type="match status" value="2"/>
</dbReference>
<accession>A0A8H4F1U9</accession>
<evidence type="ECO:0000313" key="3">
    <source>
        <dbReference type="EMBL" id="KAF1802936.1"/>
    </source>
</evidence>
<dbReference type="SMART" id="SM00369">
    <property type="entry name" value="LRR_TYP"/>
    <property type="match status" value="7"/>
</dbReference>
<gene>
    <name evidence="3" type="ORF">FB192DRAFT_1279472</name>
</gene>
<dbReference type="AlphaFoldDB" id="A0A8H4F1U9"/>
<name>A0A8H4F1U9_MUCCL</name>
<keyword evidence="2" id="KW-0677">Repeat</keyword>
<keyword evidence="1" id="KW-0433">Leucine-rich repeat</keyword>
<dbReference type="InterPro" id="IPR001611">
    <property type="entry name" value="Leu-rich_rpt"/>
</dbReference>
<evidence type="ECO:0000256" key="1">
    <source>
        <dbReference type="ARBA" id="ARBA00022614"/>
    </source>
</evidence>
<dbReference type="SMART" id="SM00365">
    <property type="entry name" value="LRR_SD22"/>
    <property type="match status" value="4"/>
</dbReference>
<dbReference type="PANTHER" id="PTHR45752">
    <property type="entry name" value="LEUCINE-RICH REPEAT-CONTAINING"/>
    <property type="match status" value="1"/>
</dbReference>
<dbReference type="EMBL" id="JAAECE010000003">
    <property type="protein sequence ID" value="KAF1802936.1"/>
    <property type="molecule type" value="Genomic_DNA"/>
</dbReference>
<dbReference type="Pfam" id="PF00560">
    <property type="entry name" value="LRR_1"/>
    <property type="match status" value="2"/>
</dbReference>
<dbReference type="Gene3D" id="3.80.10.10">
    <property type="entry name" value="Ribonuclease Inhibitor"/>
    <property type="match status" value="2"/>
</dbReference>
<dbReference type="InterPro" id="IPR050715">
    <property type="entry name" value="LRR-SigEffector_domain"/>
</dbReference>
<evidence type="ECO:0000313" key="4">
    <source>
        <dbReference type="Proteomes" id="UP000469890"/>
    </source>
</evidence>
<organism evidence="3 4">
    <name type="scientific">Mucor circinelloides f. lusitanicus</name>
    <name type="common">Mucor racemosus var. lusitanicus</name>
    <dbReference type="NCBI Taxonomy" id="29924"/>
    <lineage>
        <taxon>Eukaryota</taxon>
        <taxon>Fungi</taxon>
        <taxon>Fungi incertae sedis</taxon>
        <taxon>Mucoromycota</taxon>
        <taxon>Mucoromycotina</taxon>
        <taxon>Mucoromycetes</taxon>
        <taxon>Mucorales</taxon>
        <taxon>Mucorineae</taxon>
        <taxon>Mucoraceae</taxon>
        <taxon>Mucor</taxon>
    </lineage>
</organism>
<dbReference type="PROSITE" id="PS51450">
    <property type="entry name" value="LRR"/>
    <property type="match status" value="6"/>
</dbReference>
<sequence length="470" mass="53195">MATLDASRNQITAISPSLLSDFTRLTQLNLCCNHLSVIPEAILGLDQLQQLYLSENQIEALPEAMPLCLTELTVLNLDGNRINVLPDSIGHWRKLREFRLGSEYGGNMIEELPASVSDMQALVELDLSFNDLQHVGTLQGLHKLKYLNLSHNRIKHLPILTEDCSQLSTLDVSDNLIRTIPHVAAHSVLRLMRCGRLQVLNLSNNRLELIPTEMLDQTQTQVIIQGNPLTSLSFQHQDLIQQDDLQEEEEDQHIVRQNDTDTSTTVRDLVQTAIPMMDYHWNQHDQQEALSIEQQEQGPGAQDTPIEQDSNIHQDQGQPIYYLVHSLREIALRLAVSVGDQLLLSDVPEHLAQDIRENLQLCPHCRSPFIHEWVSTAQLRSYQSHRSVPRQVRFCGTACWLAYKEMLQQQALAAQSEVHLTQQRQDALTFIAQHGHVLEPGSFEWVMAASLAATAQEEHADLLANAMMMM</sequence>
<comment type="caution">
    <text evidence="3">The sequence shown here is derived from an EMBL/GenBank/DDBJ whole genome shotgun (WGS) entry which is preliminary data.</text>
</comment>
<dbReference type="Proteomes" id="UP000469890">
    <property type="component" value="Unassembled WGS sequence"/>
</dbReference>